<dbReference type="GO" id="GO:0003676">
    <property type="term" value="F:nucleic acid binding"/>
    <property type="evidence" value="ECO:0007669"/>
    <property type="project" value="InterPro"/>
</dbReference>
<name>A0AA38JJU9_9AGAR</name>
<dbReference type="Pfam" id="PF00075">
    <property type="entry name" value="RNase_H"/>
    <property type="match status" value="1"/>
</dbReference>
<dbReference type="GO" id="GO:0004523">
    <property type="term" value="F:RNA-DNA hybrid ribonuclease activity"/>
    <property type="evidence" value="ECO:0007669"/>
    <property type="project" value="InterPro"/>
</dbReference>
<evidence type="ECO:0000313" key="2">
    <source>
        <dbReference type="EMBL" id="KAJ3722147.1"/>
    </source>
</evidence>
<dbReference type="SUPFAM" id="SSF53098">
    <property type="entry name" value="Ribonuclease H-like"/>
    <property type="match status" value="1"/>
</dbReference>
<reference evidence="2" key="1">
    <citation type="submission" date="2022-08" db="EMBL/GenBank/DDBJ databases">
        <authorList>
            <consortium name="DOE Joint Genome Institute"/>
            <person name="Min B."/>
            <person name="Sierra-Patev S."/>
            <person name="Naranjo-Ortiz M."/>
            <person name="Looney B."/>
            <person name="Konkel Z."/>
            <person name="Slot J.C."/>
            <person name="Sakamoto Y."/>
            <person name="Steenwyk J.L."/>
            <person name="Rokas A."/>
            <person name="Carro J."/>
            <person name="Camarero S."/>
            <person name="Ferreira P."/>
            <person name="Molpeceres G."/>
            <person name="Ruiz-duenas F.J."/>
            <person name="Serrano A."/>
            <person name="Henrissat B."/>
            <person name="Drula E."/>
            <person name="Hughes K.W."/>
            <person name="Mata J.L."/>
            <person name="Ishikawa N.K."/>
            <person name="Vargas-Isla R."/>
            <person name="Ushijima S."/>
            <person name="Smith C.A."/>
            <person name="Ahrendt S."/>
            <person name="Andreopoulos W."/>
            <person name="He G."/>
            <person name="LaButti K."/>
            <person name="Lipzen A."/>
            <person name="Ng V."/>
            <person name="Riley R."/>
            <person name="Sandor L."/>
            <person name="Barry K."/>
            <person name="Martinez A.T."/>
            <person name="Xiao Y."/>
            <person name="Gibbons J.G."/>
            <person name="Terashima K."/>
            <person name="Hibbett D.S."/>
            <person name="Grigoriev I.V."/>
        </authorList>
    </citation>
    <scope>NUCLEOTIDE SEQUENCE</scope>
    <source>
        <strain evidence="2">ET3784</strain>
    </source>
</reference>
<proteinExistence type="predicted"/>
<protein>
    <recommendedName>
        <fullName evidence="1">RNase H type-1 domain-containing protein</fullName>
    </recommendedName>
</protein>
<feature type="domain" description="RNase H type-1" evidence="1">
    <location>
        <begin position="1"/>
        <end position="90"/>
    </location>
</feature>
<keyword evidence="3" id="KW-1185">Reference proteome</keyword>
<dbReference type="Proteomes" id="UP001176059">
    <property type="component" value="Unassembled WGS sequence"/>
</dbReference>
<dbReference type="InterPro" id="IPR002156">
    <property type="entry name" value="RNaseH_domain"/>
</dbReference>
<gene>
    <name evidence="2" type="ORF">DFJ43DRAFT_1133846</name>
</gene>
<evidence type="ECO:0000313" key="3">
    <source>
        <dbReference type="Proteomes" id="UP001176059"/>
    </source>
</evidence>
<accession>A0AA38JJU9</accession>
<reference evidence="2" key="2">
    <citation type="journal article" date="2023" name="Proc. Natl. Acad. Sci. U.S.A.">
        <title>A global phylogenomic analysis of the shiitake genus Lentinula.</title>
        <authorList>
            <person name="Sierra-Patev S."/>
            <person name="Min B."/>
            <person name="Naranjo-Ortiz M."/>
            <person name="Looney B."/>
            <person name="Konkel Z."/>
            <person name="Slot J.C."/>
            <person name="Sakamoto Y."/>
            <person name="Steenwyk J.L."/>
            <person name="Rokas A."/>
            <person name="Carro J."/>
            <person name="Camarero S."/>
            <person name="Ferreira P."/>
            <person name="Molpeceres G."/>
            <person name="Ruiz-Duenas F.J."/>
            <person name="Serrano A."/>
            <person name="Henrissat B."/>
            <person name="Drula E."/>
            <person name="Hughes K.W."/>
            <person name="Mata J.L."/>
            <person name="Ishikawa N.K."/>
            <person name="Vargas-Isla R."/>
            <person name="Ushijima S."/>
            <person name="Smith C.A."/>
            <person name="Donoghue J."/>
            <person name="Ahrendt S."/>
            <person name="Andreopoulos W."/>
            <person name="He G."/>
            <person name="LaButti K."/>
            <person name="Lipzen A."/>
            <person name="Ng V."/>
            <person name="Riley R."/>
            <person name="Sandor L."/>
            <person name="Barry K."/>
            <person name="Martinez A.T."/>
            <person name="Xiao Y."/>
            <person name="Gibbons J.G."/>
            <person name="Terashima K."/>
            <person name="Grigoriev I.V."/>
            <person name="Hibbett D."/>
        </authorList>
    </citation>
    <scope>NUCLEOTIDE SEQUENCE</scope>
    <source>
        <strain evidence="2">ET3784</strain>
    </source>
</reference>
<dbReference type="AlphaFoldDB" id="A0AA38JJU9"/>
<organism evidence="2 3">
    <name type="scientific">Lentinula guzmanii</name>
    <dbReference type="NCBI Taxonomy" id="2804957"/>
    <lineage>
        <taxon>Eukaryota</taxon>
        <taxon>Fungi</taxon>
        <taxon>Dikarya</taxon>
        <taxon>Basidiomycota</taxon>
        <taxon>Agaricomycotina</taxon>
        <taxon>Agaricomycetes</taxon>
        <taxon>Agaricomycetidae</taxon>
        <taxon>Agaricales</taxon>
        <taxon>Marasmiineae</taxon>
        <taxon>Omphalotaceae</taxon>
        <taxon>Lentinula</taxon>
    </lineage>
</organism>
<evidence type="ECO:0000259" key="1">
    <source>
        <dbReference type="PROSITE" id="PS50879"/>
    </source>
</evidence>
<sequence length="387" mass="44148">MVASKLAADTINPDLQLGMETDSKHVLTVLKNSRKLEDEGFLNSSNPTIIRSTIASFRARKTQTFVKWVKGHNGHPRNEGADKMAKKATQKEKASYINLNPPKAFLVTGAKLSIMTQKLAYNGILQWKRNNGDMQRRRTEINISRAKNCVEDNFGYIPTTENFWMSIRQKDLERKTRDFLYMVTHDAHWIGTHWLRPNMKPELQQRAICNVCGVIEDFDHILTKCESPGQAIVWELVGKLWKKKTKDLPWRNPTIGDILGCCLARIVKPESKKPNAGNARLWKILLAESAHLIWALRCTRVIGNEGRPLATDEVRNKWIQMVNSRLDLDRRMTLPRYEQKAIPKKLVIQTWKGTLLNEGDLPEDWTALSGVLVGIKADMEEGEGEDG</sequence>
<comment type="caution">
    <text evidence="2">The sequence shown here is derived from an EMBL/GenBank/DDBJ whole genome shotgun (WGS) entry which is preliminary data.</text>
</comment>
<dbReference type="InterPro" id="IPR012337">
    <property type="entry name" value="RNaseH-like_sf"/>
</dbReference>
<dbReference type="Gene3D" id="3.30.420.10">
    <property type="entry name" value="Ribonuclease H-like superfamily/Ribonuclease H"/>
    <property type="match status" value="1"/>
</dbReference>
<dbReference type="EMBL" id="JANVFO010000056">
    <property type="protein sequence ID" value="KAJ3722147.1"/>
    <property type="molecule type" value="Genomic_DNA"/>
</dbReference>
<dbReference type="InterPro" id="IPR036397">
    <property type="entry name" value="RNaseH_sf"/>
</dbReference>
<dbReference type="PROSITE" id="PS50879">
    <property type="entry name" value="RNASE_H_1"/>
    <property type="match status" value="1"/>
</dbReference>